<dbReference type="SUPFAM" id="SSF82861">
    <property type="entry name" value="Mechanosensitive channel protein MscS (YggB), transmembrane region"/>
    <property type="match status" value="1"/>
</dbReference>
<dbReference type="InterPro" id="IPR006686">
    <property type="entry name" value="MscS_channel_CS"/>
</dbReference>
<dbReference type="SUPFAM" id="SSF82689">
    <property type="entry name" value="Mechanosensitive channel protein MscS (YggB), C-terminal domain"/>
    <property type="match status" value="1"/>
</dbReference>
<keyword evidence="6 7" id="KW-0472">Membrane</keyword>
<evidence type="ECO:0000259" key="9">
    <source>
        <dbReference type="Pfam" id="PF21082"/>
    </source>
</evidence>
<keyword evidence="3" id="KW-1003">Cell membrane</keyword>
<feature type="domain" description="Mechanosensitive ion channel MscS C-terminal" evidence="9">
    <location>
        <begin position="466"/>
        <end position="578"/>
    </location>
</feature>
<evidence type="ECO:0000256" key="5">
    <source>
        <dbReference type="ARBA" id="ARBA00022989"/>
    </source>
</evidence>
<dbReference type="InterPro" id="IPR011066">
    <property type="entry name" value="MscS_channel_C_sf"/>
</dbReference>
<keyword evidence="4 7" id="KW-0812">Transmembrane</keyword>
<sequence length="593" mass="68351">MAVESKFAEMPFLSKQLDLIHQMNESNTTQEQIMLIAEEQKSLYSQKLDEFLKDKEEFINNYKNFDAEIFALEKIIKLNKRLGNNYAVIRDKVLVKSYKLLNAQNDMIKSILRALDKMNFVEYQTYMSEMFAKNQEYNAELNNVDYSDILALNQDSTILKQAQQNIKDYYALIEINADVLKYLSMFETKMYRLNKYSKFNLINPVLSINNTPIAQKINSVIESYGFSVVKILLMIIVSILIYILRTYIYIKIESFIVEINSLKKYSKDILRSIRKPMEIVMIFIGIEILIFIYYDFSGVGTLNEFFKIFYAILLTYIVYRVVNIIASIKIHEIQTVDRKIKREVINVGIKIINFIIMIIGLLIVLYLAGADLTAILSGLGIGGLAVALASKDSLANFFGTLSILFSDVFSQGDWIVVNDLEGTVVEIGLRVTTLRTFDNAIIAIPNSILTNKEVKNWNKRSLGRRIKMSVGVKYDSKSEDLRNAVAQIRQMLEDHPEIATEDTEFNYESTRSSKLVSREDEIGIKKTLLVYLDEFAPSSINILIYCFSKSVVWSEWLEVKEDVLFKIMEILEQNSLEFAFPSMSLYQETNQPS</sequence>
<feature type="domain" description="Mechanosensitive ion channel MscS" evidence="8">
    <location>
        <begin position="392"/>
        <end position="459"/>
    </location>
</feature>
<evidence type="ECO:0000259" key="8">
    <source>
        <dbReference type="Pfam" id="PF00924"/>
    </source>
</evidence>
<feature type="transmembrane region" description="Helical" evidence="7">
    <location>
        <begin position="347"/>
        <end position="366"/>
    </location>
</feature>
<dbReference type="Pfam" id="PF00924">
    <property type="entry name" value="MS_channel_2nd"/>
    <property type="match status" value="1"/>
</dbReference>
<name>T0J046_9BACT</name>
<dbReference type="InterPro" id="IPR023408">
    <property type="entry name" value="MscS_beta-dom_sf"/>
</dbReference>
<dbReference type="InterPro" id="IPR049278">
    <property type="entry name" value="MS_channel_C"/>
</dbReference>
<feature type="transmembrane region" description="Helical" evidence="7">
    <location>
        <begin position="279"/>
        <end position="296"/>
    </location>
</feature>
<reference evidence="11 12" key="1">
    <citation type="submission" date="2013-07" db="EMBL/GenBank/DDBJ databases">
        <title>Sulfurimonas hongkongensis AST-10 Genome Sequencing.</title>
        <authorList>
            <person name="Cai L."/>
            <person name="Zhang T."/>
        </authorList>
    </citation>
    <scope>NUCLEOTIDE SEQUENCE [LARGE SCALE GENOMIC DNA]</scope>
    <source>
        <strain evidence="11 12">AST-10</strain>
    </source>
</reference>
<dbReference type="Gene3D" id="2.30.30.60">
    <property type="match status" value="1"/>
</dbReference>
<accession>T0J046</accession>
<feature type="transmembrane region" description="Helical" evidence="7">
    <location>
        <begin position="308"/>
        <end position="326"/>
    </location>
</feature>
<dbReference type="SUPFAM" id="SSF50182">
    <property type="entry name" value="Sm-like ribonucleoproteins"/>
    <property type="match status" value="1"/>
</dbReference>
<dbReference type="InterPro" id="IPR045042">
    <property type="entry name" value="YnaI-like"/>
</dbReference>
<keyword evidence="5 7" id="KW-1133">Transmembrane helix</keyword>
<dbReference type="GO" id="GO:0008381">
    <property type="term" value="F:mechanosensitive monoatomic ion channel activity"/>
    <property type="evidence" value="ECO:0007669"/>
    <property type="project" value="UniProtKB-ARBA"/>
</dbReference>
<dbReference type="Pfam" id="PF21088">
    <property type="entry name" value="MS_channel_1st"/>
    <property type="match status" value="1"/>
</dbReference>
<comment type="caution">
    <text evidence="11">The sequence shown here is derived from an EMBL/GenBank/DDBJ whole genome shotgun (WGS) entry which is preliminary data.</text>
</comment>
<evidence type="ECO:0000256" key="6">
    <source>
        <dbReference type="ARBA" id="ARBA00023136"/>
    </source>
</evidence>
<dbReference type="RefSeq" id="WP_021288411.1">
    <property type="nucleotide sequence ID" value="NZ_AUPZ01000018.1"/>
</dbReference>
<dbReference type="EMBL" id="AUPZ01000018">
    <property type="protein sequence ID" value="EQB34430.1"/>
    <property type="molecule type" value="Genomic_DNA"/>
</dbReference>
<dbReference type="PATRIC" id="fig|1172190.3.peg.2098"/>
<evidence type="ECO:0008006" key="13">
    <source>
        <dbReference type="Google" id="ProtNLM"/>
    </source>
</evidence>
<comment type="subcellular location">
    <subcellularLocation>
        <location evidence="1">Cell membrane</location>
        <topology evidence="1">Multi-pass membrane protein</topology>
    </subcellularLocation>
</comment>
<comment type="similarity">
    <text evidence="2">Belongs to the MscS (TC 1.A.23) family.</text>
</comment>
<evidence type="ECO:0000259" key="10">
    <source>
        <dbReference type="Pfam" id="PF21088"/>
    </source>
</evidence>
<keyword evidence="12" id="KW-1185">Reference proteome</keyword>
<evidence type="ECO:0000256" key="1">
    <source>
        <dbReference type="ARBA" id="ARBA00004651"/>
    </source>
</evidence>
<evidence type="ECO:0000256" key="2">
    <source>
        <dbReference type="ARBA" id="ARBA00008017"/>
    </source>
</evidence>
<dbReference type="Gene3D" id="3.30.70.100">
    <property type="match status" value="1"/>
</dbReference>
<dbReference type="eggNOG" id="COG0668">
    <property type="taxonomic scope" value="Bacteria"/>
</dbReference>
<protein>
    <recommendedName>
        <fullName evidence="13">Mechanosensitive ion channel protein</fullName>
    </recommendedName>
</protein>
<evidence type="ECO:0000256" key="7">
    <source>
        <dbReference type="SAM" id="Phobius"/>
    </source>
</evidence>
<dbReference type="PANTHER" id="PTHR43634">
    <property type="entry name" value="OW CONDUCTANCE MECHANOSENSITIVE CHANNEL"/>
    <property type="match status" value="1"/>
</dbReference>
<dbReference type="Pfam" id="PF21082">
    <property type="entry name" value="MS_channel_3rd"/>
    <property type="match status" value="1"/>
</dbReference>
<proteinExistence type="inferred from homology"/>
<dbReference type="STRING" id="1172190.M947_10880"/>
<evidence type="ECO:0000313" key="11">
    <source>
        <dbReference type="EMBL" id="EQB34430.1"/>
    </source>
</evidence>
<feature type="transmembrane region" description="Helical" evidence="7">
    <location>
        <begin position="224"/>
        <end position="244"/>
    </location>
</feature>
<gene>
    <name evidence="11" type="ORF">M947_10880</name>
</gene>
<dbReference type="InterPro" id="IPR010920">
    <property type="entry name" value="LSM_dom_sf"/>
</dbReference>
<dbReference type="AlphaFoldDB" id="T0J046"/>
<dbReference type="InterPro" id="IPR006685">
    <property type="entry name" value="MscS_channel_2nd"/>
</dbReference>
<evidence type="ECO:0000256" key="3">
    <source>
        <dbReference type="ARBA" id="ARBA00022475"/>
    </source>
</evidence>
<dbReference type="Proteomes" id="UP000015520">
    <property type="component" value="Unassembled WGS sequence"/>
</dbReference>
<feature type="domain" description="Mechanosensitive ion channel transmembrane helices 2/3" evidence="10">
    <location>
        <begin position="350"/>
        <end position="391"/>
    </location>
</feature>
<dbReference type="GO" id="GO:0005886">
    <property type="term" value="C:plasma membrane"/>
    <property type="evidence" value="ECO:0007669"/>
    <property type="project" value="UniProtKB-SubCell"/>
</dbReference>
<dbReference type="PANTHER" id="PTHR43634:SF2">
    <property type="entry name" value="LOW CONDUCTANCE MECHANOSENSITIVE CHANNEL YNAI"/>
    <property type="match status" value="1"/>
</dbReference>
<evidence type="ECO:0000256" key="4">
    <source>
        <dbReference type="ARBA" id="ARBA00022692"/>
    </source>
</evidence>
<dbReference type="InterPro" id="IPR049142">
    <property type="entry name" value="MS_channel_1st"/>
</dbReference>
<dbReference type="Gene3D" id="1.10.287.1260">
    <property type="match status" value="1"/>
</dbReference>
<dbReference type="PROSITE" id="PS01246">
    <property type="entry name" value="UPF0003"/>
    <property type="match status" value="1"/>
</dbReference>
<organism evidence="11 12">
    <name type="scientific">Sulfurimonas hongkongensis</name>
    <dbReference type="NCBI Taxonomy" id="1172190"/>
    <lineage>
        <taxon>Bacteria</taxon>
        <taxon>Pseudomonadati</taxon>
        <taxon>Campylobacterota</taxon>
        <taxon>Epsilonproteobacteria</taxon>
        <taxon>Campylobacterales</taxon>
        <taxon>Sulfurimonadaceae</taxon>
        <taxon>Sulfurimonas</taxon>
    </lineage>
</organism>
<dbReference type="InterPro" id="IPR011014">
    <property type="entry name" value="MscS_channel_TM-2"/>
</dbReference>
<evidence type="ECO:0000313" key="12">
    <source>
        <dbReference type="Proteomes" id="UP000015520"/>
    </source>
</evidence>